<dbReference type="AlphaFoldDB" id="A0A2H9T614"/>
<dbReference type="EMBL" id="NSIT01000147">
    <property type="protein sequence ID" value="PJE78642.1"/>
    <property type="molecule type" value="Genomic_DNA"/>
</dbReference>
<organism evidence="1">
    <name type="scientific">invertebrate metagenome</name>
    <dbReference type="NCBI Taxonomy" id="1711999"/>
    <lineage>
        <taxon>unclassified sequences</taxon>
        <taxon>metagenomes</taxon>
        <taxon>organismal metagenomes</taxon>
    </lineage>
</organism>
<protein>
    <recommendedName>
        <fullName evidence="2">Spore coat protein U domain-containing protein</fullName>
    </recommendedName>
</protein>
<comment type="caution">
    <text evidence="1">The sequence shown here is derived from an EMBL/GenBank/DDBJ whole genome shotgun (WGS) entry which is preliminary data.</text>
</comment>
<name>A0A2H9T614_9ZZZZ</name>
<accession>A0A2H9T614</accession>
<gene>
    <name evidence="1" type="ORF">CI610_02412</name>
</gene>
<reference evidence="1" key="1">
    <citation type="journal article" date="2017" name="Appl. Environ. Microbiol.">
        <title>Molecular characterization of an Endozoicomonas-like organism causing infection in king scallop Pecten maximus L.</title>
        <authorList>
            <person name="Cano I."/>
            <person name="van Aerle R."/>
            <person name="Ross S."/>
            <person name="Verner-Jeffreys D.W."/>
            <person name="Paley R.K."/>
            <person name="Rimmer G."/>
            <person name="Ryder D."/>
            <person name="Hooper P."/>
            <person name="Stone D."/>
            <person name="Feist S.W."/>
        </authorList>
    </citation>
    <scope>NUCLEOTIDE SEQUENCE</scope>
</reference>
<evidence type="ECO:0000313" key="1">
    <source>
        <dbReference type="EMBL" id="PJE78642.1"/>
    </source>
</evidence>
<evidence type="ECO:0008006" key="2">
    <source>
        <dbReference type="Google" id="ProtNLM"/>
    </source>
</evidence>
<proteinExistence type="predicted"/>
<sequence>MDVSYKTATNGRSLVLAGVFSAVIFTSTQALSASQGILGRTSSSSMTITLLIPTKLKTAMSSEITVSNPELPSTALVNEAVPLCVSSNGLNNYTVTATGTADYGDFSLQNGADQVNYDVVLWENSGSDPQTLNSGEASQPLTSLASGQSCEGSSQLALQMDQSINPESPVTGAMNLTINAN</sequence>